<organism evidence="4 5">
    <name type="scientific">Microbacterium amylolyticum</name>
    <dbReference type="NCBI Taxonomy" id="936337"/>
    <lineage>
        <taxon>Bacteria</taxon>
        <taxon>Bacillati</taxon>
        <taxon>Actinomycetota</taxon>
        <taxon>Actinomycetes</taxon>
        <taxon>Micrococcales</taxon>
        <taxon>Microbacteriaceae</taxon>
        <taxon>Microbacterium</taxon>
    </lineage>
</organism>
<dbReference type="SMART" id="SM00530">
    <property type="entry name" value="HTH_XRE"/>
    <property type="match status" value="1"/>
</dbReference>
<comment type="caution">
    <text evidence="4">The sequence shown here is derived from an EMBL/GenBank/DDBJ whole genome shotgun (WGS) entry which is preliminary data.</text>
</comment>
<dbReference type="Gene3D" id="1.10.260.40">
    <property type="entry name" value="lambda repressor-like DNA-binding domains"/>
    <property type="match status" value="1"/>
</dbReference>
<evidence type="ECO:0000313" key="5">
    <source>
        <dbReference type="Proteomes" id="UP001519362"/>
    </source>
</evidence>
<dbReference type="InterPro" id="IPR050807">
    <property type="entry name" value="TransReg_Diox_bact_type"/>
</dbReference>
<reference evidence="4 5" key="1">
    <citation type="submission" date="2021-03" db="EMBL/GenBank/DDBJ databases">
        <title>Sequencing the genomes of 1000 actinobacteria strains.</title>
        <authorList>
            <person name="Klenk H.-P."/>
        </authorList>
    </citation>
    <scope>NUCLEOTIDE SEQUENCE [LARGE SCALE GENOMIC DNA]</scope>
    <source>
        <strain evidence="4 5">DSM 24221</strain>
    </source>
</reference>
<keyword evidence="5" id="KW-1185">Reference proteome</keyword>
<dbReference type="Proteomes" id="UP001519362">
    <property type="component" value="Unassembled WGS sequence"/>
</dbReference>
<sequence>MADAHSRATAKTGARIAELRHQTNLSAKRIADCADMDLTHYQRIERGEGHPTLYTLVQIATALEVGVSELVDGVAANDLPSGREPYGYSQSVSRRNRRDLYG</sequence>
<dbReference type="PROSITE" id="PS50943">
    <property type="entry name" value="HTH_CROC1"/>
    <property type="match status" value="1"/>
</dbReference>
<evidence type="ECO:0000256" key="2">
    <source>
        <dbReference type="SAM" id="MobiDB-lite"/>
    </source>
</evidence>
<name>A0ABS4ZKH7_9MICO</name>
<dbReference type="InterPro" id="IPR001387">
    <property type="entry name" value="Cro/C1-type_HTH"/>
</dbReference>
<feature type="region of interest" description="Disordered" evidence="2">
    <location>
        <begin position="76"/>
        <end position="102"/>
    </location>
</feature>
<dbReference type="Pfam" id="PF13560">
    <property type="entry name" value="HTH_31"/>
    <property type="match status" value="1"/>
</dbReference>
<gene>
    <name evidence="4" type="ORF">JOF34_002383</name>
</gene>
<dbReference type="PANTHER" id="PTHR46797:SF1">
    <property type="entry name" value="METHYLPHOSPHONATE SYNTHASE"/>
    <property type="match status" value="1"/>
</dbReference>
<keyword evidence="1" id="KW-0238">DNA-binding</keyword>
<dbReference type="InterPro" id="IPR010982">
    <property type="entry name" value="Lambda_DNA-bd_dom_sf"/>
</dbReference>
<dbReference type="EMBL" id="JAGIOL010000001">
    <property type="protein sequence ID" value="MBP2437797.1"/>
    <property type="molecule type" value="Genomic_DNA"/>
</dbReference>
<protein>
    <submittedName>
        <fullName evidence="4">Transcriptional regulator with XRE-family HTH domain</fullName>
    </submittedName>
</protein>
<dbReference type="CDD" id="cd00093">
    <property type="entry name" value="HTH_XRE"/>
    <property type="match status" value="1"/>
</dbReference>
<evidence type="ECO:0000259" key="3">
    <source>
        <dbReference type="PROSITE" id="PS50943"/>
    </source>
</evidence>
<feature type="domain" description="HTH cro/C1-type" evidence="3">
    <location>
        <begin position="16"/>
        <end position="70"/>
    </location>
</feature>
<dbReference type="PANTHER" id="PTHR46797">
    <property type="entry name" value="HTH-TYPE TRANSCRIPTIONAL REGULATOR"/>
    <property type="match status" value="1"/>
</dbReference>
<accession>A0ABS4ZKH7</accession>
<dbReference type="RefSeq" id="WP_165133048.1">
    <property type="nucleotide sequence ID" value="NZ_CP049253.1"/>
</dbReference>
<evidence type="ECO:0000313" key="4">
    <source>
        <dbReference type="EMBL" id="MBP2437797.1"/>
    </source>
</evidence>
<dbReference type="SUPFAM" id="SSF47413">
    <property type="entry name" value="lambda repressor-like DNA-binding domains"/>
    <property type="match status" value="1"/>
</dbReference>
<evidence type="ECO:0000256" key="1">
    <source>
        <dbReference type="ARBA" id="ARBA00023125"/>
    </source>
</evidence>
<proteinExistence type="predicted"/>